<dbReference type="NCBIfam" id="NF046071">
    <property type="entry name" value="B1-4RhmsylTfaseCps2T"/>
    <property type="match status" value="1"/>
</dbReference>
<dbReference type="Gene3D" id="3.40.50.2000">
    <property type="entry name" value="Glycogen Phosphorylase B"/>
    <property type="match status" value="2"/>
</dbReference>
<comment type="caution">
    <text evidence="2">The sequence shown here is derived from an EMBL/GenBank/DDBJ whole genome shotgun (WGS) entry which is preliminary data.</text>
</comment>
<dbReference type="PANTHER" id="PTHR46401">
    <property type="entry name" value="GLYCOSYLTRANSFERASE WBBK-RELATED"/>
    <property type="match status" value="1"/>
</dbReference>
<dbReference type="AlphaFoldDB" id="A0A4R2BEA9"/>
<evidence type="ECO:0000313" key="3">
    <source>
        <dbReference type="Proteomes" id="UP000295689"/>
    </source>
</evidence>
<dbReference type="EMBL" id="SLVV01000008">
    <property type="protein sequence ID" value="TCN24164.1"/>
    <property type="molecule type" value="Genomic_DNA"/>
</dbReference>
<dbReference type="PANTHER" id="PTHR46401:SF8">
    <property type="entry name" value="BLL6006 PROTEIN"/>
    <property type="match status" value="1"/>
</dbReference>
<reference evidence="2 3" key="1">
    <citation type="journal article" date="2015" name="Stand. Genomic Sci.">
        <title>Genomic Encyclopedia of Bacterial and Archaeal Type Strains, Phase III: the genomes of soil and plant-associated and newly described type strains.</title>
        <authorList>
            <person name="Whitman W.B."/>
            <person name="Woyke T."/>
            <person name="Klenk H.P."/>
            <person name="Zhou Y."/>
            <person name="Lilburn T.G."/>
            <person name="Beck B.J."/>
            <person name="De Vos P."/>
            <person name="Vandamme P."/>
            <person name="Eisen J.A."/>
            <person name="Garrity G."/>
            <person name="Hugenholtz P."/>
            <person name="Kyrpides N.C."/>
        </authorList>
    </citation>
    <scope>NUCLEOTIDE SEQUENCE [LARGE SCALE GENOMIC DNA]</scope>
    <source>
        <strain evidence="2 3">CV53</strain>
    </source>
</reference>
<dbReference type="SUPFAM" id="SSF53756">
    <property type="entry name" value="UDP-Glycosyltransferase/glycogen phosphorylase"/>
    <property type="match status" value="1"/>
</dbReference>
<accession>A0A4R2BEA9</accession>
<proteinExistence type="predicted"/>
<dbReference type="GO" id="GO:0016757">
    <property type="term" value="F:glycosyltransferase activity"/>
    <property type="evidence" value="ECO:0007669"/>
    <property type="project" value="TreeGrafter"/>
</dbReference>
<name>A0A4R2BEA9_9BACI</name>
<keyword evidence="2" id="KW-0808">Transferase</keyword>
<evidence type="ECO:0000259" key="1">
    <source>
        <dbReference type="Pfam" id="PF09314"/>
    </source>
</evidence>
<sequence length="384" mass="44547">MKHIFIIGSKGIPAKYGGFETFVDELTKRKKNSEITYHVSCMGENNDEHYYNGARCFNIKVPNVGSAKAVLYDLLSIQESIKYIKENNLSNCIVYVLACRVGPFFSKFKKELEDLGAKVWVNPDGHEWKRSKWNYWIKRYWKLSERLMVKHADLIICDSKGIESYITQEYHKYNPKTTFIAYGADVSLSPLEESDEKLLNWFQNFGINSNEYYLIVGRFVPENNYELIIREFMKTQSKKDLVIISNIEQNDFYNNLLQNTNFKLDKRIKFVGTVYDQDLLKKIRELAFGYFHGHEVGGTNPSLLEALASTKINLLLDVVFNKEVGSSGAIYFTKEEGNLASIVKSVEELQTEDINNLGIKAQNRILNEYSWDKIVSEYEKKFSF</sequence>
<dbReference type="Pfam" id="PF09314">
    <property type="entry name" value="DUF1972"/>
    <property type="match status" value="1"/>
</dbReference>
<dbReference type="RefSeq" id="WP_132008298.1">
    <property type="nucleotide sequence ID" value="NZ_JABUHM010000007.1"/>
</dbReference>
<keyword evidence="3" id="KW-1185">Reference proteome</keyword>
<organism evidence="2 3">
    <name type="scientific">Mesobacillus foraminis</name>
    <dbReference type="NCBI Taxonomy" id="279826"/>
    <lineage>
        <taxon>Bacteria</taxon>
        <taxon>Bacillati</taxon>
        <taxon>Bacillota</taxon>
        <taxon>Bacilli</taxon>
        <taxon>Bacillales</taxon>
        <taxon>Bacillaceae</taxon>
        <taxon>Mesobacillus</taxon>
    </lineage>
</organism>
<feature type="domain" description="DUF1972" evidence="1">
    <location>
        <begin position="1"/>
        <end position="185"/>
    </location>
</feature>
<gene>
    <name evidence="2" type="ORF">EV146_108279</name>
</gene>
<dbReference type="InterPro" id="IPR015393">
    <property type="entry name" value="DUF1972"/>
</dbReference>
<dbReference type="Proteomes" id="UP000295689">
    <property type="component" value="Unassembled WGS sequence"/>
</dbReference>
<protein>
    <submittedName>
        <fullName evidence="2">Rhamnosyltransferase</fullName>
    </submittedName>
</protein>
<evidence type="ECO:0000313" key="2">
    <source>
        <dbReference type="EMBL" id="TCN24164.1"/>
    </source>
</evidence>